<keyword evidence="1" id="KW-0472">Membrane</keyword>
<proteinExistence type="predicted"/>
<evidence type="ECO:0000256" key="1">
    <source>
        <dbReference type="SAM" id="Phobius"/>
    </source>
</evidence>
<keyword evidence="3" id="KW-1185">Reference proteome</keyword>
<evidence type="ECO:0000313" key="2">
    <source>
        <dbReference type="EMBL" id="GGM76379.1"/>
    </source>
</evidence>
<dbReference type="RefSeq" id="WP_190256451.1">
    <property type="nucleotide sequence ID" value="NZ_BMPI01000072.1"/>
</dbReference>
<dbReference type="AlphaFoldDB" id="A0A917UBH8"/>
<feature type="transmembrane region" description="Helical" evidence="1">
    <location>
        <begin position="47"/>
        <end position="76"/>
    </location>
</feature>
<dbReference type="EMBL" id="BMPI01000072">
    <property type="protein sequence ID" value="GGM76379.1"/>
    <property type="molecule type" value="Genomic_DNA"/>
</dbReference>
<dbReference type="Proteomes" id="UP000642070">
    <property type="component" value="Unassembled WGS sequence"/>
</dbReference>
<accession>A0A917UBH8</accession>
<name>A0A917UBH8_9ACTN</name>
<gene>
    <name evidence="2" type="ORF">GCM10007977_092360</name>
</gene>
<feature type="transmembrane region" description="Helical" evidence="1">
    <location>
        <begin position="189"/>
        <end position="215"/>
    </location>
</feature>
<keyword evidence="1" id="KW-1133">Transmembrane helix</keyword>
<protein>
    <recommendedName>
        <fullName evidence="4">Vegetative cell wall protein gp1</fullName>
    </recommendedName>
</protein>
<feature type="transmembrane region" description="Helical" evidence="1">
    <location>
        <begin position="16"/>
        <end position="35"/>
    </location>
</feature>
<organism evidence="2 3">
    <name type="scientific">Dactylosporangium sucinum</name>
    <dbReference type="NCBI Taxonomy" id="1424081"/>
    <lineage>
        <taxon>Bacteria</taxon>
        <taxon>Bacillati</taxon>
        <taxon>Actinomycetota</taxon>
        <taxon>Actinomycetes</taxon>
        <taxon>Micromonosporales</taxon>
        <taxon>Micromonosporaceae</taxon>
        <taxon>Dactylosporangium</taxon>
    </lineage>
</organism>
<reference evidence="2" key="1">
    <citation type="journal article" date="2014" name="Int. J. Syst. Evol. Microbiol.">
        <title>Complete genome sequence of Corynebacterium casei LMG S-19264T (=DSM 44701T), isolated from a smear-ripened cheese.</title>
        <authorList>
            <consortium name="US DOE Joint Genome Institute (JGI-PGF)"/>
            <person name="Walter F."/>
            <person name="Albersmeier A."/>
            <person name="Kalinowski J."/>
            <person name="Ruckert C."/>
        </authorList>
    </citation>
    <scope>NUCLEOTIDE SEQUENCE</scope>
    <source>
        <strain evidence="2">JCM 19831</strain>
    </source>
</reference>
<keyword evidence="1" id="KW-0812">Transmembrane</keyword>
<reference evidence="2" key="2">
    <citation type="submission" date="2020-09" db="EMBL/GenBank/DDBJ databases">
        <authorList>
            <person name="Sun Q."/>
            <person name="Ohkuma M."/>
        </authorList>
    </citation>
    <scope>NUCLEOTIDE SEQUENCE</scope>
    <source>
        <strain evidence="2">JCM 19831</strain>
    </source>
</reference>
<evidence type="ECO:0000313" key="3">
    <source>
        <dbReference type="Proteomes" id="UP000642070"/>
    </source>
</evidence>
<evidence type="ECO:0008006" key="4">
    <source>
        <dbReference type="Google" id="ProtNLM"/>
    </source>
</evidence>
<comment type="caution">
    <text evidence="2">The sequence shown here is derived from an EMBL/GenBank/DDBJ whole genome shotgun (WGS) entry which is preliminary data.</text>
</comment>
<sequence>MTDDEDGGRPDRWRQALGPLGAVWVAAAAVAGAPGHDPRRLGLAPDVTAGVALALAWVAVGLLVPLLATGVSAVWLGRWPMGAGPLTGWRSRRWLRAHELAERLAEERAPVEDQARARRRRAAIALAPPRRPTWMGDRWAAVEQRVGAAYGLDLVTVWPRLWLVLPEPERAEVRAAKAGWERSTRLAAWAVPFAALGLAWWPLLGIAVVLALAGWARGRSAVAYRADLLEAAFDLHAAALPDRLTGLDPDAGRRLTANLRKGV</sequence>